<protein>
    <submittedName>
        <fullName evidence="3">Type II toxin-antitoxin system ParD family antitoxin</fullName>
    </submittedName>
</protein>
<keyword evidence="4" id="KW-1185">Reference proteome</keyword>
<comment type="caution">
    <text evidence="3">The sequence shown here is derived from an EMBL/GenBank/DDBJ whole genome shotgun (WGS) entry which is preliminary data.</text>
</comment>
<comment type="similarity">
    <text evidence="1">Belongs to the ParD antitoxin family.</text>
</comment>
<accession>A0ABW3T620</accession>
<dbReference type="PANTHER" id="PTHR36582:SF2">
    <property type="entry name" value="ANTITOXIN PARD"/>
    <property type="match status" value="1"/>
</dbReference>
<sequence>MAKVEKISISLTGELADVVRGAVNSGRYASTSEVIRAAIRDFSELEAHRGARLAELRGLIQEGLDSGIAPGRRTADEIIAEGRRRLEALKAKA</sequence>
<dbReference type="NCBIfam" id="TIGR02606">
    <property type="entry name" value="antidote_CC2985"/>
    <property type="match status" value="1"/>
</dbReference>
<dbReference type="InterPro" id="IPR022789">
    <property type="entry name" value="ParD"/>
</dbReference>
<dbReference type="InterPro" id="IPR038296">
    <property type="entry name" value="ParD_sf"/>
</dbReference>
<proteinExistence type="inferred from homology"/>
<dbReference type="Proteomes" id="UP001597216">
    <property type="component" value="Unassembled WGS sequence"/>
</dbReference>
<dbReference type="InterPro" id="IPR010985">
    <property type="entry name" value="Ribbon_hlx_hlx"/>
</dbReference>
<dbReference type="Pfam" id="PF03693">
    <property type="entry name" value="ParD_antitoxin"/>
    <property type="match status" value="1"/>
</dbReference>
<dbReference type="Gene3D" id="6.10.10.120">
    <property type="entry name" value="Antitoxin ParD1-like"/>
    <property type="match status" value="1"/>
</dbReference>
<evidence type="ECO:0000256" key="1">
    <source>
        <dbReference type="ARBA" id="ARBA00008580"/>
    </source>
</evidence>
<evidence type="ECO:0000256" key="2">
    <source>
        <dbReference type="ARBA" id="ARBA00022649"/>
    </source>
</evidence>
<name>A0ABW3T620_9CAUL</name>
<gene>
    <name evidence="3" type="ORF">ACFQ27_17395</name>
</gene>
<organism evidence="3 4">
    <name type="scientific">Phenylobacterium conjunctum</name>
    <dbReference type="NCBI Taxonomy" id="1298959"/>
    <lineage>
        <taxon>Bacteria</taxon>
        <taxon>Pseudomonadati</taxon>
        <taxon>Pseudomonadota</taxon>
        <taxon>Alphaproteobacteria</taxon>
        <taxon>Caulobacterales</taxon>
        <taxon>Caulobacteraceae</taxon>
        <taxon>Phenylobacterium</taxon>
    </lineage>
</organism>
<dbReference type="RefSeq" id="WP_377354475.1">
    <property type="nucleotide sequence ID" value="NZ_JBHTLQ010000053.1"/>
</dbReference>
<reference evidence="4" key="1">
    <citation type="journal article" date="2019" name="Int. J. Syst. Evol. Microbiol.">
        <title>The Global Catalogue of Microorganisms (GCM) 10K type strain sequencing project: providing services to taxonomists for standard genome sequencing and annotation.</title>
        <authorList>
            <consortium name="The Broad Institute Genomics Platform"/>
            <consortium name="The Broad Institute Genome Sequencing Center for Infectious Disease"/>
            <person name="Wu L."/>
            <person name="Ma J."/>
        </authorList>
    </citation>
    <scope>NUCLEOTIDE SEQUENCE [LARGE SCALE GENOMIC DNA]</scope>
    <source>
        <strain evidence="4">CCUG 55074</strain>
    </source>
</reference>
<evidence type="ECO:0000313" key="4">
    <source>
        <dbReference type="Proteomes" id="UP001597216"/>
    </source>
</evidence>
<keyword evidence="2" id="KW-1277">Toxin-antitoxin system</keyword>
<evidence type="ECO:0000313" key="3">
    <source>
        <dbReference type="EMBL" id="MFD1192367.1"/>
    </source>
</evidence>
<dbReference type="PANTHER" id="PTHR36582">
    <property type="entry name" value="ANTITOXIN PARD"/>
    <property type="match status" value="1"/>
</dbReference>
<dbReference type="CDD" id="cd22231">
    <property type="entry name" value="RHH_NikR_HicB-like"/>
    <property type="match status" value="1"/>
</dbReference>
<dbReference type="SUPFAM" id="SSF47598">
    <property type="entry name" value="Ribbon-helix-helix"/>
    <property type="match status" value="1"/>
</dbReference>
<dbReference type="EMBL" id="JBHTLQ010000053">
    <property type="protein sequence ID" value="MFD1192367.1"/>
    <property type="molecule type" value="Genomic_DNA"/>
</dbReference>